<dbReference type="PROSITE" id="PS00792">
    <property type="entry name" value="DHPS_1"/>
    <property type="match status" value="1"/>
</dbReference>
<dbReference type="NCBIfam" id="TIGR01496">
    <property type="entry name" value="DHPS"/>
    <property type="match status" value="1"/>
</dbReference>
<reference evidence="6 7" key="1">
    <citation type="submission" date="2020-07" db="EMBL/GenBank/DDBJ databases">
        <title>Sequencing the genomes of 1000 actinobacteria strains.</title>
        <authorList>
            <person name="Klenk H.-P."/>
        </authorList>
    </citation>
    <scope>NUCLEOTIDE SEQUENCE [LARGE SCALE GENOMIC DNA]</scope>
    <source>
        <strain evidence="6 7">DSM 45927</strain>
    </source>
</reference>
<dbReference type="InterPro" id="IPR011005">
    <property type="entry name" value="Dihydropteroate_synth-like_sf"/>
</dbReference>
<keyword evidence="4" id="KW-0289">Folate biosynthesis</keyword>
<evidence type="ECO:0000313" key="7">
    <source>
        <dbReference type="Proteomes" id="UP000575985"/>
    </source>
</evidence>
<organism evidence="6 7">
    <name type="scientific">Streptomonospora nanhaiensis</name>
    <dbReference type="NCBI Taxonomy" id="1323731"/>
    <lineage>
        <taxon>Bacteria</taxon>
        <taxon>Bacillati</taxon>
        <taxon>Actinomycetota</taxon>
        <taxon>Actinomycetes</taxon>
        <taxon>Streptosporangiales</taxon>
        <taxon>Nocardiopsidaceae</taxon>
        <taxon>Streptomonospora</taxon>
    </lineage>
</organism>
<proteinExistence type="inferred from homology"/>
<dbReference type="Proteomes" id="UP000575985">
    <property type="component" value="Unassembled WGS sequence"/>
</dbReference>
<comment type="subunit">
    <text evidence="2">Homodimer.</text>
</comment>
<dbReference type="GO" id="GO:0004156">
    <property type="term" value="F:dihydropteroate synthase activity"/>
    <property type="evidence" value="ECO:0007669"/>
    <property type="project" value="UniProtKB-EC"/>
</dbReference>
<evidence type="ECO:0000256" key="2">
    <source>
        <dbReference type="ARBA" id="ARBA00011738"/>
    </source>
</evidence>
<comment type="cofactor">
    <cofactor evidence="4">
        <name>Mg(2+)</name>
        <dbReference type="ChEBI" id="CHEBI:18420"/>
    </cofactor>
</comment>
<evidence type="ECO:0000256" key="1">
    <source>
        <dbReference type="ARBA" id="ARBA00009503"/>
    </source>
</evidence>
<dbReference type="PANTHER" id="PTHR20941:SF8">
    <property type="entry name" value="INACTIVE DIHYDROPTEROATE SYNTHASE 2"/>
    <property type="match status" value="1"/>
</dbReference>
<dbReference type="AlphaFoldDB" id="A0A853BGL7"/>
<comment type="caution">
    <text evidence="6">The sequence shown here is derived from an EMBL/GenBank/DDBJ whole genome shotgun (WGS) entry which is preliminary data.</text>
</comment>
<evidence type="ECO:0000313" key="6">
    <source>
        <dbReference type="EMBL" id="NYI94618.1"/>
    </source>
</evidence>
<dbReference type="EMBL" id="JACCFO010000001">
    <property type="protein sequence ID" value="NYI94618.1"/>
    <property type="molecule type" value="Genomic_DNA"/>
</dbReference>
<dbReference type="Pfam" id="PF00809">
    <property type="entry name" value="Pterin_bind"/>
    <property type="match status" value="1"/>
</dbReference>
<evidence type="ECO:0000256" key="3">
    <source>
        <dbReference type="ARBA" id="ARBA00058850"/>
    </source>
</evidence>
<dbReference type="RefSeq" id="WP_179766281.1">
    <property type="nucleotide sequence ID" value="NZ_JACCFO010000001.1"/>
</dbReference>
<dbReference type="FunFam" id="3.20.20.20:FF:000008">
    <property type="entry name" value="Dihydropteroate synthase"/>
    <property type="match status" value="1"/>
</dbReference>
<keyword evidence="4" id="KW-0479">Metal-binding</keyword>
<evidence type="ECO:0000256" key="4">
    <source>
        <dbReference type="RuleBase" id="RU361205"/>
    </source>
</evidence>
<gene>
    <name evidence="6" type="ORF">HNR12_000895</name>
</gene>
<comment type="function">
    <text evidence="3">Has very low affinity for the DHPS substrate 6-hydroxymethyl-7,8-dihydropterin-pyrophosphate, but can bind the inhibitor dapsone. Seems to lack dihydropteroate synthase activity, and does probably not function in folate metabolism.</text>
</comment>
<dbReference type="InterPro" id="IPR006390">
    <property type="entry name" value="DHP_synth_dom"/>
</dbReference>
<sequence length="291" mass="30251">MGQGRVPGGVLRLRGREFGPGRPAVMAVVNRTPDSFYDAGATFALDAALRAADEAVAHGADIIDVGGVKAGRGARVSPAEEIDRTAPLLARLRERHPAIVLSADTWRAEVARVCTEAGADLVNDTWSGADPALAAVAAAAGAGLVCSHTGGLGPRTDPHRVRYRDVVADVVDRVTALARRAVALGVPPDRVLIDPTHDFGKNTYHSLEVTRRLGELVRTGWPVLVAASNKDFIGETLDAPVHDRRAGTLAVLAVAAWQGAAVFRVHDVAAARAALDAVADLTGEGGQDSGV</sequence>
<dbReference type="Gene3D" id="3.20.20.20">
    <property type="entry name" value="Dihydropteroate synthase-like"/>
    <property type="match status" value="1"/>
</dbReference>
<accession>A0A853BGL7</accession>
<feature type="domain" description="Pterin-binding" evidence="5">
    <location>
        <begin position="23"/>
        <end position="276"/>
    </location>
</feature>
<evidence type="ECO:0000259" key="5">
    <source>
        <dbReference type="PROSITE" id="PS50972"/>
    </source>
</evidence>
<dbReference type="UniPathway" id="UPA00077">
    <property type="reaction ID" value="UER00156"/>
</dbReference>
<comment type="similarity">
    <text evidence="1 4">Belongs to the DHPS family.</text>
</comment>
<name>A0A853BGL7_9ACTN</name>
<comment type="function">
    <text evidence="4">Catalyzes the condensation of para-aminobenzoate (pABA) with 6-hydroxymethyl-7,8-dihydropterin diphosphate (DHPt-PP) to form 7,8-dihydropteroate (H2Pte), the immediate precursor of folate derivatives.</text>
</comment>
<dbReference type="InterPro" id="IPR045031">
    <property type="entry name" value="DHP_synth-like"/>
</dbReference>
<dbReference type="EC" id="2.5.1.15" evidence="4"/>
<dbReference type="PANTHER" id="PTHR20941">
    <property type="entry name" value="FOLATE SYNTHESIS PROTEINS"/>
    <property type="match status" value="1"/>
</dbReference>
<keyword evidence="4" id="KW-0460">Magnesium</keyword>
<dbReference type="GO" id="GO:0046872">
    <property type="term" value="F:metal ion binding"/>
    <property type="evidence" value="ECO:0007669"/>
    <property type="project" value="UniProtKB-KW"/>
</dbReference>
<protein>
    <recommendedName>
        <fullName evidence="4">Dihydropteroate synthase</fullName>
        <shortName evidence="4">DHPS</shortName>
        <ecNumber evidence="4">2.5.1.15</ecNumber>
    </recommendedName>
    <alternativeName>
        <fullName evidence="4">Dihydropteroate pyrophosphorylase</fullName>
    </alternativeName>
</protein>
<dbReference type="GO" id="GO:0005829">
    <property type="term" value="C:cytosol"/>
    <property type="evidence" value="ECO:0007669"/>
    <property type="project" value="TreeGrafter"/>
</dbReference>
<dbReference type="SUPFAM" id="SSF51717">
    <property type="entry name" value="Dihydropteroate synthetase-like"/>
    <property type="match status" value="1"/>
</dbReference>
<dbReference type="GO" id="GO:0046656">
    <property type="term" value="P:folic acid biosynthetic process"/>
    <property type="evidence" value="ECO:0007669"/>
    <property type="project" value="UniProtKB-KW"/>
</dbReference>
<keyword evidence="4 6" id="KW-0808">Transferase</keyword>
<dbReference type="GO" id="GO:0046654">
    <property type="term" value="P:tetrahydrofolate biosynthetic process"/>
    <property type="evidence" value="ECO:0007669"/>
    <property type="project" value="UniProtKB-UniPathway"/>
</dbReference>
<dbReference type="PROSITE" id="PS50972">
    <property type="entry name" value="PTERIN_BINDING"/>
    <property type="match status" value="1"/>
</dbReference>
<comment type="pathway">
    <text evidence="4">Cofactor biosynthesis; tetrahydrofolate biosynthesis; 7,8-dihydrofolate from 2-amino-4-hydroxy-6-hydroxymethyl-7,8-dihydropteridine diphosphate and 4-aminobenzoate: step 1/2.</text>
</comment>
<dbReference type="InterPro" id="IPR000489">
    <property type="entry name" value="Pterin-binding_dom"/>
</dbReference>
<keyword evidence="7" id="KW-1185">Reference proteome</keyword>